<name>A0A814JR49_9BILA</name>
<dbReference type="EMBL" id="CAJNOQ010003980">
    <property type="protein sequence ID" value="CAF1039039.1"/>
    <property type="molecule type" value="Genomic_DNA"/>
</dbReference>
<reference evidence="3" key="1">
    <citation type="submission" date="2021-02" db="EMBL/GenBank/DDBJ databases">
        <authorList>
            <person name="Nowell W R."/>
        </authorList>
    </citation>
    <scope>NUCLEOTIDE SEQUENCE</scope>
</reference>
<keyword evidence="7" id="KW-1185">Reference proteome</keyword>
<organism evidence="3 7">
    <name type="scientific">Didymodactylos carnosus</name>
    <dbReference type="NCBI Taxonomy" id="1234261"/>
    <lineage>
        <taxon>Eukaryota</taxon>
        <taxon>Metazoa</taxon>
        <taxon>Spiralia</taxon>
        <taxon>Gnathifera</taxon>
        <taxon>Rotifera</taxon>
        <taxon>Eurotatoria</taxon>
        <taxon>Bdelloidea</taxon>
        <taxon>Philodinida</taxon>
        <taxon>Philodinidae</taxon>
        <taxon>Didymodactylos</taxon>
    </lineage>
</organism>
<evidence type="ECO:0000313" key="5">
    <source>
        <dbReference type="EMBL" id="CAF3809425.1"/>
    </source>
</evidence>
<feature type="compositionally biased region" description="Polar residues" evidence="1">
    <location>
        <begin position="231"/>
        <end position="247"/>
    </location>
</feature>
<evidence type="ECO:0000256" key="2">
    <source>
        <dbReference type="SAM" id="Phobius"/>
    </source>
</evidence>
<evidence type="ECO:0000313" key="6">
    <source>
        <dbReference type="EMBL" id="CAF3858441.1"/>
    </source>
</evidence>
<sequence>MSRRMSRRTDTPGSMSKNRKRSSGRLYGKDRRPSQQISNRDRELIEIDQGDSSSWSKKTGCLGLSYLRSVLLFGSVILLGILAIGGLFVSVILYLQSSDVDAVWKIFGIVICATVLLTIAIVVLCLVIFYYKKDAISDHDSDSEVEDQDKSDIIENQTEPYLNGSDTNRKNASRNPTYWKNHNNQTDANRPYSNDYNYPYNKPNHQYSNGENTSTSSSNDGRGTPRRFSTGVRNKQTNTESLPTTMGSWPRQEQSFQQQHQPPLQVQPQQQQQKQLVYSTNVMPRPIIVQVLDKQNQRQLPQHTLVSTFEIQPPQTHQLIHYIPTTYQQQQTKQTVPAINFVEQEQMSRSPVQTIVSAQEFYELDKFY</sequence>
<keyword evidence="2" id="KW-0472">Membrane</keyword>
<dbReference type="Proteomes" id="UP000682733">
    <property type="component" value="Unassembled WGS sequence"/>
</dbReference>
<dbReference type="AlphaFoldDB" id="A0A814JR49"/>
<feature type="transmembrane region" description="Helical" evidence="2">
    <location>
        <begin position="70"/>
        <end position="94"/>
    </location>
</feature>
<feature type="compositionally biased region" description="Low complexity" evidence="1">
    <location>
        <begin position="250"/>
        <end position="262"/>
    </location>
</feature>
<feature type="transmembrane region" description="Helical" evidence="2">
    <location>
        <begin position="106"/>
        <end position="131"/>
    </location>
</feature>
<feature type="region of interest" description="Disordered" evidence="1">
    <location>
        <begin position="1"/>
        <end position="37"/>
    </location>
</feature>
<feature type="compositionally biased region" description="Basic and acidic residues" evidence="1">
    <location>
        <begin position="140"/>
        <end position="153"/>
    </location>
</feature>
<protein>
    <submittedName>
        <fullName evidence="3">Uncharacterized protein</fullName>
    </submittedName>
</protein>
<evidence type="ECO:0000256" key="1">
    <source>
        <dbReference type="SAM" id="MobiDB-lite"/>
    </source>
</evidence>
<feature type="region of interest" description="Disordered" evidence="1">
    <location>
        <begin position="140"/>
        <end position="262"/>
    </location>
</feature>
<dbReference type="Proteomes" id="UP000663829">
    <property type="component" value="Unassembled WGS sequence"/>
</dbReference>
<gene>
    <name evidence="3" type="ORF">GPM918_LOCUS15680</name>
    <name evidence="4" type="ORF">OVA965_LOCUS19099</name>
    <name evidence="5" type="ORF">SRO942_LOCUS15680</name>
    <name evidence="6" type="ORF">TMI583_LOCUS19112</name>
</gene>
<accession>A0A814JR49</accession>
<comment type="caution">
    <text evidence="3">The sequence shown here is derived from an EMBL/GenBank/DDBJ whole genome shotgun (WGS) entry which is preliminary data.</text>
</comment>
<dbReference type="EMBL" id="CAJOBC010003980">
    <property type="protein sequence ID" value="CAF3809425.1"/>
    <property type="molecule type" value="Genomic_DNA"/>
</dbReference>
<evidence type="ECO:0000313" key="4">
    <source>
        <dbReference type="EMBL" id="CAF1096950.1"/>
    </source>
</evidence>
<evidence type="ECO:0000313" key="7">
    <source>
        <dbReference type="Proteomes" id="UP000663829"/>
    </source>
</evidence>
<dbReference type="Proteomes" id="UP000681722">
    <property type="component" value="Unassembled WGS sequence"/>
</dbReference>
<feature type="compositionally biased region" description="Basic and acidic residues" evidence="1">
    <location>
        <begin position="27"/>
        <end position="37"/>
    </location>
</feature>
<proteinExistence type="predicted"/>
<dbReference type="Proteomes" id="UP000677228">
    <property type="component" value="Unassembled WGS sequence"/>
</dbReference>
<feature type="compositionally biased region" description="Polar residues" evidence="1">
    <location>
        <begin position="173"/>
        <end position="196"/>
    </location>
</feature>
<dbReference type="EMBL" id="CAJNOK010009728">
    <property type="protein sequence ID" value="CAF1096950.1"/>
    <property type="molecule type" value="Genomic_DNA"/>
</dbReference>
<dbReference type="OrthoDB" id="10000800at2759"/>
<keyword evidence="2" id="KW-0812">Transmembrane</keyword>
<keyword evidence="2" id="KW-1133">Transmembrane helix</keyword>
<feature type="compositionally biased region" description="Polar residues" evidence="1">
    <location>
        <begin position="154"/>
        <end position="166"/>
    </location>
</feature>
<evidence type="ECO:0000313" key="3">
    <source>
        <dbReference type="EMBL" id="CAF1039039.1"/>
    </source>
</evidence>
<dbReference type="EMBL" id="CAJOBA010009746">
    <property type="protein sequence ID" value="CAF3858441.1"/>
    <property type="molecule type" value="Genomic_DNA"/>
</dbReference>